<dbReference type="HOGENOM" id="CLU_1545639_0_0_9"/>
<evidence type="ECO:0000313" key="1">
    <source>
        <dbReference type="EMBL" id="ADL03535.1"/>
    </source>
</evidence>
<dbReference type="AlphaFoldDB" id="D9R6M9"/>
<keyword evidence="2" id="KW-1185">Reference proteome</keyword>
<accession>D9R6M9</accession>
<dbReference type="EMBL" id="CP002109">
    <property type="protein sequence ID" value="ADL03535.1"/>
    <property type="molecule type" value="Genomic_DNA"/>
</dbReference>
<sequence length="175" mass="19910">MNYFIKSGTLYKREKENLSPALAGIKNRLCGSEKQIYVGEKQFLTFMERTTGEHSRDACPKKYLLKNRNEEILMTGFPKYAEGEDPSVAGWPVYRMPRVDSADLILQNLSAHLKMINSQNYLLSDGSGQGILSVMHRGGMGGWDLDSREEFSPEILCGIFVFCRYLEQENELIVV</sequence>
<proteinExistence type="predicted"/>
<reference evidence="1" key="1">
    <citation type="submission" date="2010-07" db="EMBL/GenBank/DDBJ databases">
        <title>Complete sequence of Clostridium saccharolyticum WM1.</title>
        <authorList>
            <consortium name="US DOE Joint Genome Institute"/>
            <person name="Lucas S."/>
            <person name="Copeland A."/>
            <person name="Lapidus A."/>
            <person name="Cheng J.-F."/>
            <person name="Bruce D."/>
            <person name="Goodwin L."/>
            <person name="Pitluck S."/>
            <person name="Chertkov O."/>
            <person name="Detter J.C."/>
            <person name="Han C."/>
            <person name="Tapia R."/>
            <person name="Land M."/>
            <person name="Hauser L."/>
            <person name="Chang Y.-J."/>
            <person name="Jeffries C."/>
            <person name="Kyrpides N."/>
            <person name="Ivanova N."/>
            <person name="Mikhailova N."/>
            <person name="Mouttaki H."/>
            <person name="Lin L."/>
            <person name="Zhou J."/>
            <person name="Hemme C.L."/>
            <person name="Woyke T."/>
        </authorList>
    </citation>
    <scope>NUCLEOTIDE SEQUENCE [LARGE SCALE GENOMIC DNA]</scope>
    <source>
        <strain evidence="1">WM1</strain>
    </source>
</reference>
<dbReference type="KEGG" id="csh:Closa_0916"/>
<dbReference type="RefSeq" id="WP_013271630.1">
    <property type="nucleotide sequence ID" value="NC_014376.1"/>
</dbReference>
<gene>
    <name evidence="1" type="ordered locus">Closa_0916</name>
</gene>
<dbReference type="Proteomes" id="UP000001662">
    <property type="component" value="Chromosome"/>
</dbReference>
<dbReference type="PaxDb" id="610130-Closa_0916"/>
<organism evidence="1 2">
    <name type="scientific">Lacrimispora saccharolytica (strain ATCC 35040 / DSM 2544 / NRCC 2533 / WM1)</name>
    <name type="common">Clostridium saccharolyticum</name>
    <dbReference type="NCBI Taxonomy" id="610130"/>
    <lineage>
        <taxon>Bacteria</taxon>
        <taxon>Bacillati</taxon>
        <taxon>Bacillota</taxon>
        <taxon>Clostridia</taxon>
        <taxon>Lachnospirales</taxon>
        <taxon>Lachnospiraceae</taxon>
        <taxon>Lacrimispora</taxon>
    </lineage>
</organism>
<dbReference type="STRING" id="610130.Closa_0916"/>
<dbReference type="eggNOG" id="ENOG5032W76">
    <property type="taxonomic scope" value="Bacteria"/>
</dbReference>
<evidence type="ECO:0000313" key="2">
    <source>
        <dbReference type="Proteomes" id="UP000001662"/>
    </source>
</evidence>
<protein>
    <submittedName>
        <fullName evidence="1">Uncharacterized protein</fullName>
    </submittedName>
</protein>
<name>D9R6M9_LACSW</name>